<reference evidence="2" key="2">
    <citation type="submission" date="2013-04" db="UniProtKB">
        <authorList>
            <consortium name="EnsemblPlants"/>
        </authorList>
    </citation>
    <scope>IDENTIFICATION</scope>
</reference>
<evidence type="ECO:0000313" key="3">
    <source>
        <dbReference type="Proteomes" id="UP000006038"/>
    </source>
</evidence>
<dbReference type="Proteomes" id="UP000006038">
    <property type="component" value="Chromosome 10"/>
</dbReference>
<dbReference type="HOGENOM" id="CLU_2816491_0_0_1"/>
<organism evidence="2">
    <name type="scientific">Oryza brachyantha</name>
    <name type="common">malo sina</name>
    <dbReference type="NCBI Taxonomy" id="4533"/>
    <lineage>
        <taxon>Eukaryota</taxon>
        <taxon>Viridiplantae</taxon>
        <taxon>Streptophyta</taxon>
        <taxon>Embryophyta</taxon>
        <taxon>Tracheophyta</taxon>
        <taxon>Spermatophyta</taxon>
        <taxon>Magnoliopsida</taxon>
        <taxon>Liliopsida</taxon>
        <taxon>Poales</taxon>
        <taxon>Poaceae</taxon>
        <taxon>BOP clade</taxon>
        <taxon>Oryzoideae</taxon>
        <taxon>Oryzeae</taxon>
        <taxon>Oryzinae</taxon>
        <taxon>Oryza</taxon>
    </lineage>
</organism>
<keyword evidence="3" id="KW-1185">Reference proteome</keyword>
<evidence type="ECO:0000256" key="1">
    <source>
        <dbReference type="SAM" id="MobiDB-lite"/>
    </source>
</evidence>
<reference evidence="2" key="1">
    <citation type="journal article" date="2013" name="Nat. Commun.">
        <title>Whole-genome sequencing of Oryza brachyantha reveals mechanisms underlying Oryza genome evolution.</title>
        <authorList>
            <person name="Chen J."/>
            <person name="Huang Q."/>
            <person name="Gao D."/>
            <person name="Wang J."/>
            <person name="Lang Y."/>
            <person name="Liu T."/>
            <person name="Li B."/>
            <person name="Bai Z."/>
            <person name="Luis Goicoechea J."/>
            <person name="Liang C."/>
            <person name="Chen C."/>
            <person name="Zhang W."/>
            <person name="Sun S."/>
            <person name="Liao Y."/>
            <person name="Zhang X."/>
            <person name="Yang L."/>
            <person name="Song C."/>
            <person name="Wang M."/>
            <person name="Shi J."/>
            <person name="Liu G."/>
            <person name="Liu J."/>
            <person name="Zhou H."/>
            <person name="Zhou W."/>
            <person name="Yu Q."/>
            <person name="An N."/>
            <person name="Chen Y."/>
            <person name="Cai Q."/>
            <person name="Wang B."/>
            <person name="Liu B."/>
            <person name="Min J."/>
            <person name="Huang Y."/>
            <person name="Wu H."/>
            <person name="Li Z."/>
            <person name="Zhang Y."/>
            <person name="Yin Y."/>
            <person name="Song W."/>
            <person name="Jiang J."/>
            <person name="Jackson S.A."/>
            <person name="Wing R.A."/>
            <person name="Wang J."/>
            <person name="Chen M."/>
        </authorList>
    </citation>
    <scope>NUCLEOTIDE SEQUENCE [LARGE SCALE GENOMIC DNA]</scope>
    <source>
        <strain evidence="2">cv. IRGC 101232</strain>
    </source>
</reference>
<protein>
    <submittedName>
        <fullName evidence="2">Uncharacterized protein</fullName>
    </submittedName>
</protein>
<evidence type="ECO:0000313" key="2">
    <source>
        <dbReference type="EnsemblPlants" id="OB10G14080.1"/>
    </source>
</evidence>
<proteinExistence type="predicted"/>
<dbReference type="Gramene" id="OB10G14080.1">
    <property type="protein sequence ID" value="OB10G14080.1"/>
    <property type="gene ID" value="OB10G14080"/>
</dbReference>
<accession>J3N1L0</accession>
<name>J3N1L0_ORYBR</name>
<sequence length="67" mass="7272">MRRSRWGQLTASESCGLRDTARRSQSGNVSGVQRVVQRELAAVGRLPRCRSAPSPSPELLPFSAGSF</sequence>
<feature type="region of interest" description="Disordered" evidence="1">
    <location>
        <begin position="48"/>
        <end position="67"/>
    </location>
</feature>
<dbReference type="AlphaFoldDB" id="J3N1L0"/>
<dbReference type="EnsemblPlants" id="OB10G14080.1">
    <property type="protein sequence ID" value="OB10G14080.1"/>
    <property type="gene ID" value="OB10G14080"/>
</dbReference>